<evidence type="ECO:0000313" key="11">
    <source>
        <dbReference type="EMBL" id="KAI5407406.1"/>
    </source>
</evidence>
<keyword evidence="3" id="KW-0808">Transferase</keyword>
<dbReference type="InterPro" id="IPR013083">
    <property type="entry name" value="Znf_RING/FYVE/PHD"/>
</dbReference>
<dbReference type="GO" id="GO:0005737">
    <property type="term" value="C:cytoplasm"/>
    <property type="evidence" value="ECO:0007669"/>
    <property type="project" value="TreeGrafter"/>
</dbReference>
<dbReference type="InterPro" id="IPR010543">
    <property type="entry name" value="DUF1117"/>
</dbReference>
<dbReference type="PANTHER" id="PTHR15710">
    <property type="entry name" value="E3 UBIQUITIN-PROTEIN LIGASE PRAJA"/>
    <property type="match status" value="1"/>
</dbReference>
<feature type="region of interest" description="Disordered" evidence="9">
    <location>
        <begin position="85"/>
        <end position="114"/>
    </location>
</feature>
<dbReference type="Gramene" id="Psat05G0360300-T1">
    <property type="protein sequence ID" value="KAI5407406.1"/>
    <property type="gene ID" value="KIW84_053603"/>
</dbReference>
<reference evidence="11 12" key="1">
    <citation type="journal article" date="2022" name="Nat. Genet.">
        <title>Improved pea reference genome and pan-genome highlight genomic features and evolutionary characteristics.</title>
        <authorList>
            <person name="Yang T."/>
            <person name="Liu R."/>
            <person name="Luo Y."/>
            <person name="Hu S."/>
            <person name="Wang D."/>
            <person name="Wang C."/>
            <person name="Pandey M.K."/>
            <person name="Ge S."/>
            <person name="Xu Q."/>
            <person name="Li N."/>
            <person name="Li G."/>
            <person name="Huang Y."/>
            <person name="Saxena R.K."/>
            <person name="Ji Y."/>
            <person name="Li M."/>
            <person name="Yan X."/>
            <person name="He Y."/>
            <person name="Liu Y."/>
            <person name="Wang X."/>
            <person name="Xiang C."/>
            <person name="Varshney R.K."/>
            <person name="Ding H."/>
            <person name="Gao S."/>
            <person name="Zong X."/>
        </authorList>
    </citation>
    <scope>NUCLEOTIDE SEQUENCE [LARGE SCALE GENOMIC DNA]</scope>
    <source>
        <strain evidence="11 12">cv. Zhongwan 6</strain>
    </source>
</reference>
<dbReference type="EC" id="2.3.2.27" evidence="2"/>
<keyword evidence="7" id="KW-0862">Zinc</keyword>
<dbReference type="FunFam" id="3.30.40.10:FF:000022">
    <property type="entry name" value="E3 ubiquitin-protein ligase RING1-like"/>
    <property type="match status" value="1"/>
</dbReference>
<proteinExistence type="predicted"/>
<evidence type="ECO:0000259" key="10">
    <source>
        <dbReference type="PROSITE" id="PS50089"/>
    </source>
</evidence>
<evidence type="ECO:0000256" key="2">
    <source>
        <dbReference type="ARBA" id="ARBA00012483"/>
    </source>
</evidence>
<evidence type="ECO:0000313" key="12">
    <source>
        <dbReference type="Proteomes" id="UP001058974"/>
    </source>
</evidence>
<comment type="caution">
    <text evidence="11">The sequence shown here is derived from an EMBL/GenBank/DDBJ whole genome shotgun (WGS) entry which is preliminary data.</text>
</comment>
<feature type="compositionally biased region" description="Polar residues" evidence="9">
    <location>
        <begin position="86"/>
        <end position="103"/>
    </location>
</feature>
<dbReference type="SUPFAM" id="SSF57850">
    <property type="entry name" value="RING/U-box"/>
    <property type="match status" value="1"/>
</dbReference>
<dbReference type="SMART" id="SM00184">
    <property type="entry name" value="RING"/>
    <property type="match status" value="1"/>
</dbReference>
<feature type="compositionally biased region" description="Low complexity" evidence="9">
    <location>
        <begin position="281"/>
        <end position="300"/>
    </location>
</feature>
<organism evidence="11 12">
    <name type="scientific">Pisum sativum</name>
    <name type="common">Garden pea</name>
    <name type="synonym">Lathyrus oleraceus</name>
    <dbReference type="NCBI Taxonomy" id="3888"/>
    <lineage>
        <taxon>Eukaryota</taxon>
        <taxon>Viridiplantae</taxon>
        <taxon>Streptophyta</taxon>
        <taxon>Embryophyta</taxon>
        <taxon>Tracheophyta</taxon>
        <taxon>Spermatophyta</taxon>
        <taxon>Magnoliopsida</taxon>
        <taxon>eudicotyledons</taxon>
        <taxon>Gunneridae</taxon>
        <taxon>Pentapetalae</taxon>
        <taxon>rosids</taxon>
        <taxon>fabids</taxon>
        <taxon>Fabales</taxon>
        <taxon>Fabaceae</taxon>
        <taxon>Papilionoideae</taxon>
        <taxon>50 kb inversion clade</taxon>
        <taxon>NPAAA clade</taxon>
        <taxon>Hologalegina</taxon>
        <taxon>IRL clade</taxon>
        <taxon>Fabeae</taxon>
        <taxon>Lathyrus</taxon>
    </lineage>
</organism>
<dbReference type="PROSITE" id="PS50089">
    <property type="entry name" value="ZF_RING_2"/>
    <property type="match status" value="1"/>
</dbReference>
<dbReference type="AlphaFoldDB" id="A0A9D5AGZ5"/>
<dbReference type="InterPro" id="IPR039525">
    <property type="entry name" value="RNF126-like_zinc-ribbon"/>
</dbReference>
<protein>
    <recommendedName>
        <fullName evidence="2">RING-type E3 ubiquitin transferase</fullName>
        <ecNumber evidence="2">2.3.2.27</ecNumber>
    </recommendedName>
</protein>
<dbReference type="Proteomes" id="UP001058974">
    <property type="component" value="Chromosome 5"/>
</dbReference>
<dbReference type="GO" id="GO:0008270">
    <property type="term" value="F:zinc ion binding"/>
    <property type="evidence" value="ECO:0007669"/>
    <property type="project" value="UniProtKB-KW"/>
</dbReference>
<feature type="region of interest" description="Disordered" evidence="9">
    <location>
        <begin position="273"/>
        <end position="314"/>
    </location>
</feature>
<evidence type="ECO:0000256" key="1">
    <source>
        <dbReference type="ARBA" id="ARBA00000900"/>
    </source>
</evidence>
<feature type="compositionally biased region" description="Polar residues" evidence="9">
    <location>
        <begin position="413"/>
        <end position="424"/>
    </location>
</feature>
<dbReference type="PANTHER" id="PTHR15710:SF212">
    <property type="entry name" value="RING-TYPE E3 UBIQUITIN TRANSFERASE"/>
    <property type="match status" value="1"/>
</dbReference>
<dbReference type="InterPro" id="IPR001841">
    <property type="entry name" value="Znf_RING"/>
</dbReference>
<sequence>MILGLFDLNFESDFDFFEIWIIMSTETISYWCYRCSRIVRLGRQETVACPDCESGFLEEVDQPSRSRSLSRRRRFPAAAMYMIGQRSGSGSDHNHNFRQPSLRSTRRNGGDRSPFNPVIVLRGGGGSMEVTEGGNDNNGVVGVGGGESRGFELFYDDGAGSGLRPLPPSMSEFLLGSGFDRLLEQLSQIEINGISRYEHPPATKSAIDSLPTIEIDNTHLEMESHCAVCKEAFELTTIVREMPCKHIYHPECILPWLALHNSCPVCRHELPSDSDAGTNVHPQSQAQSPPQTQTHSQAQSLPQTQTHSQLPGLNEEESNVGLTIWRLPGGGFAVGRFSGGRRGSERELPVVYTEMDGGFNNGGEPRRISWSSIGSRGRERGGGLRRFFGSFFGCFGSGVVNRSAVLSRETRSLRNNSSHSSTMDPSPRSRRTWSMDVNSGMRSW</sequence>
<keyword evidence="6" id="KW-0833">Ubl conjugation pathway</keyword>
<comment type="catalytic activity">
    <reaction evidence="1">
        <text>S-ubiquitinyl-[E2 ubiquitin-conjugating enzyme]-L-cysteine + [acceptor protein]-L-lysine = [E2 ubiquitin-conjugating enzyme]-L-cysteine + N(6)-ubiquitinyl-[acceptor protein]-L-lysine.</text>
        <dbReference type="EC" id="2.3.2.27"/>
    </reaction>
</comment>
<dbReference type="GO" id="GO:0061630">
    <property type="term" value="F:ubiquitin protein ligase activity"/>
    <property type="evidence" value="ECO:0007669"/>
    <property type="project" value="UniProtKB-EC"/>
</dbReference>
<feature type="compositionally biased region" description="Polar residues" evidence="9">
    <location>
        <begin position="301"/>
        <end position="311"/>
    </location>
</feature>
<dbReference type="Pfam" id="PF14369">
    <property type="entry name" value="Zn_ribbon_19"/>
    <property type="match status" value="1"/>
</dbReference>
<evidence type="ECO:0000256" key="3">
    <source>
        <dbReference type="ARBA" id="ARBA00022679"/>
    </source>
</evidence>
<evidence type="ECO:0000256" key="7">
    <source>
        <dbReference type="ARBA" id="ARBA00022833"/>
    </source>
</evidence>
<dbReference type="Pfam" id="PF13639">
    <property type="entry name" value="zf-RING_2"/>
    <property type="match status" value="1"/>
</dbReference>
<name>A0A9D5AGZ5_PEA</name>
<dbReference type="GO" id="GO:0016567">
    <property type="term" value="P:protein ubiquitination"/>
    <property type="evidence" value="ECO:0007669"/>
    <property type="project" value="TreeGrafter"/>
</dbReference>
<evidence type="ECO:0000256" key="5">
    <source>
        <dbReference type="ARBA" id="ARBA00022771"/>
    </source>
</evidence>
<evidence type="ECO:0000256" key="4">
    <source>
        <dbReference type="ARBA" id="ARBA00022723"/>
    </source>
</evidence>
<keyword evidence="12" id="KW-1185">Reference proteome</keyword>
<keyword evidence="5 8" id="KW-0863">Zinc-finger</keyword>
<evidence type="ECO:0000256" key="6">
    <source>
        <dbReference type="ARBA" id="ARBA00022786"/>
    </source>
</evidence>
<dbReference type="Gene3D" id="3.30.40.10">
    <property type="entry name" value="Zinc/RING finger domain, C3HC4 (zinc finger)"/>
    <property type="match status" value="1"/>
</dbReference>
<dbReference type="CDD" id="cd16667">
    <property type="entry name" value="RING-H2_RNF126-like"/>
    <property type="match status" value="1"/>
</dbReference>
<feature type="domain" description="RING-type" evidence="10">
    <location>
        <begin position="226"/>
        <end position="267"/>
    </location>
</feature>
<keyword evidence="4" id="KW-0479">Metal-binding</keyword>
<accession>A0A9D5AGZ5</accession>
<evidence type="ECO:0000256" key="9">
    <source>
        <dbReference type="SAM" id="MobiDB-lite"/>
    </source>
</evidence>
<dbReference type="Pfam" id="PF06547">
    <property type="entry name" value="DUF1117"/>
    <property type="match status" value="1"/>
</dbReference>
<feature type="region of interest" description="Disordered" evidence="9">
    <location>
        <begin position="409"/>
        <end position="444"/>
    </location>
</feature>
<evidence type="ECO:0000256" key="8">
    <source>
        <dbReference type="PROSITE-ProRule" id="PRU00175"/>
    </source>
</evidence>
<dbReference type="EMBL" id="JAMSHJ010000005">
    <property type="protein sequence ID" value="KAI5407406.1"/>
    <property type="molecule type" value="Genomic_DNA"/>
</dbReference>
<gene>
    <name evidence="11" type="ORF">KIW84_053603</name>
</gene>
<feature type="compositionally biased region" description="Polar residues" evidence="9">
    <location>
        <begin position="435"/>
        <end position="444"/>
    </location>
</feature>